<keyword evidence="2" id="KW-1185">Reference proteome</keyword>
<proteinExistence type="predicted"/>
<evidence type="ECO:0008006" key="3">
    <source>
        <dbReference type="Google" id="ProtNLM"/>
    </source>
</evidence>
<evidence type="ECO:0000313" key="2">
    <source>
        <dbReference type="Proteomes" id="UP001501442"/>
    </source>
</evidence>
<organism evidence="1 2">
    <name type="scientific">Actinoallomurus vinaceus</name>
    <dbReference type="NCBI Taxonomy" id="1080074"/>
    <lineage>
        <taxon>Bacteria</taxon>
        <taxon>Bacillati</taxon>
        <taxon>Actinomycetota</taxon>
        <taxon>Actinomycetes</taxon>
        <taxon>Streptosporangiales</taxon>
        <taxon>Thermomonosporaceae</taxon>
        <taxon>Actinoallomurus</taxon>
    </lineage>
</organism>
<dbReference type="InterPro" id="IPR016181">
    <property type="entry name" value="Acyl_CoA_acyltransferase"/>
</dbReference>
<reference evidence="2" key="1">
    <citation type="journal article" date="2019" name="Int. J. Syst. Evol. Microbiol.">
        <title>The Global Catalogue of Microorganisms (GCM) 10K type strain sequencing project: providing services to taxonomists for standard genome sequencing and annotation.</title>
        <authorList>
            <consortium name="The Broad Institute Genomics Platform"/>
            <consortium name="The Broad Institute Genome Sequencing Center for Infectious Disease"/>
            <person name="Wu L."/>
            <person name="Ma J."/>
        </authorList>
    </citation>
    <scope>NUCLEOTIDE SEQUENCE [LARGE SCALE GENOMIC DNA]</scope>
    <source>
        <strain evidence="2">JCM 17939</strain>
    </source>
</reference>
<dbReference type="Proteomes" id="UP001501442">
    <property type="component" value="Unassembled WGS sequence"/>
</dbReference>
<accession>A0ABP8UGW7</accession>
<sequence>MIGLGVNDDNLAAAALYLRLGYQETGCHYLDRYDYVDTDGTIRQAADPTRFLVKTLNVAAP</sequence>
<comment type="caution">
    <text evidence="1">The sequence shown here is derived from an EMBL/GenBank/DDBJ whole genome shotgun (WGS) entry which is preliminary data.</text>
</comment>
<dbReference type="EMBL" id="BAABHK010000009">
    <property type="protein sequence ID" value="GAA4631014.1"/>
    <property type="molecule type" value="Genomic_DNA"/>
</dbReference>
<dbReference type="SUPFAM" id="SSF55729">
    <property type="entry name" value="Acyl-CoA N-acyltransferases (Nat)"/>
    <property type="match status" value="1"/>
</dbReference>
<name>A0ABP8UGW7_9ACTN</name>
<evidence type="ECO:0000313" key="1">
    <source>
        <dbReference type="EMBL" id="GAA4631014.1"/>
    </source>
</evidence>
<protein>
    <recommendedName>
        <fullName evidence="3">N-acetyltransferase domain-containing protein</fullName>
    </recommendedName>
</protein>
<gene>
    <name evidence="1" type="ORF">GCM10023196_058650</name>
</gene>